<name>A0A1I6L182_9EURY</name>
<proteinExistence type="predicted"/>
<sequence length="100" mass="11369">MENDKIQFRGAAEKRASHVLDQMRLGGINTSELARRGLQEKLRETLSDEEKITLHRRDQQGELSEAVAEILIGDGLEEIEREREAFEEATELDTEGVFQG</sequence>
<evidence type="ECO:0000313" key="2">
    <source>
        <dbReference type="Proteomes" id="UP000199062"/>
    </source>
</evidence>
<reference evidence="1 2" key="1">
    <citation type="submission" date="2016-10" db="EMBL/GenBank/DDBJ databases">
        <authorList>
            <person name="de Groot N.N."/>
        </authorList>
    </citation>
    <scope>NUCLEOTIDE SEQUENCE [LARGE SCALE GENOMIC DNA]</scope>
    <source>
        <strain evidence="1 2">CGMCC 1.10457</strain>
    </source>
</reference>
<dbReference type="InterPro" id="IPR058378">
    <property type="entry name" value="DUF8065"/>
</dbReference>
<keyword evidence="2" id="KW-1185">Reference proteome</keyword>
<dbReference type="Pfam" id="PF26261">
    <property type="entry name" value="DUF8065"/>
    <property type="match status" value="1"/>
</dbReference>
<protein>
    <submittedName>
        <fullName evidence="1">Uncharacterized protein</fullName>
    </submittedName>
</protein>
<dbReference type="AlphaFoldDB" id="A0A1I6L182"/>
<organism evidence="1 2">
    <name type="scientific">Halomicrobium zhouii</name>
    <dbReference type="NCBI Taxonomy" id="767519"/>
    <lineage>
        <taxon>Archaea</taxon>
        <taxon>Methanobacteriati</taxon>
        <taxon>Methanobacteriota</taxon>
        <taxon>Stenosarchaea group</taxon>
        <taxon>Halobacteria</taxon>
        <taxon>Halobacteriales</taxon>
        <taxon>Haloarculaceae</taxon>
        <taxon>Halomicrobium</taxon>
    </lineage>
</organism>
<gene>
    <name evidence="1" type="ORF">SAMN05216559_1809</name>
</gene>
<dbReference type="EMBL" id="FOZK01000002">
    <property type="protein sequence ID" value="SFR97205.1"/>
    <property type="molecule type" value="Genomic_DNA"/>
</dbReference>
<dbReference type="OrthoDB" id="203402at2157"/>
<dbReference type="Proteomes" id="UP000199062">
    <property type="component" value="Unassembled WGS sequence"/>
</dbReference>
<dbReference type="RefSeq" id="WP_218155541.1">
    <property type="nucleotide sequence ID" value="NZ_FOZK01000002.1"/>
</dbReference>
<evidence type="ECO:0000313" key="1">
    <source>
        <dbReference type="EMBL" id="SFR97205.1"/>
    </source>
</evidence>
<accession>A0A1I6L182</accession>